<dbReference type="EMBL" id="OR204651">
    <property type="protein sequence ID" value="WMM35697.1"/>
    <property type="molecule type" value="Genomic_DNA"/>
</dbReference>
<dbReference type="InterPro" id="IPR008768">
    <property type="entry name" value="Gp9-like"/>
</dbReference>
<evidence type="ECO:0000313" key="3">
    <source>
        <dbReference type="Proteomes" id="UP001265137"/>
    </source>
</evidence>
<dbReference type="Proteomes" id="UP001265137">
    <property type="component" value="Segment"/>
</dbReference>
<evidence type="ECO:0000313" key="2">
    <source>
        <dbReference type="EMBL" id="WMM35697.1"/>
    </source>
</evidence>
<name>A0AA51N3Z8_9CAUD</name>
<evidence type="ECO:0000256" key="1">
    <source>
        <dbReference type="SAM" id="MobiDB-lite"/>
    </source>
</evidence>
<reference evidence="2 3" key="1">
    <citation type="submission" date="2023-06" db="EMBL/GenBank/DDBJ databases">
        <title>Phage tail fibers protein as a specific probe for recognition of Shiga toxin-producing Escherichia coli O91, O103, and O111.</title>
        <authorList>
            <person name="Wei X."/>
            <person name="Chen Y."/>
            <person name="Liu Y."/>
        </authorList>
    </citation>
    <scope>NUCLEOTIDE SEQUENCE [LARGE SCALE GENOMIC DNA]</scope>
</reference>
<feature type="region of interest" description="Disordered" evidence="1">
    <location>
        <begin position="68"/>
        <end position="87"/>
    </location>
</feature>
<protein>
    <submittedName>
        <fullName evidence="2">Capsid assembly scaffolding protein</fullName>
    </submittedName>
</protein>
<sequence>MGETNSPPFEFNFKKEITIMAGESNADVYASFGVNSAVVGGSTPTDHEQAMLELDVAARDGDDAIELVSNDDPYGNPDPFGEEDENRTEIRISTDGEPEVTEEGEIDYEGTDGEGSEEFEPVGDVPDELNEASSQLEDHEAGFEEMVNQAAERGLSEETIVRIQQEYGADGLSEESYEELAKAGYSKSFVDSYIRGQEALVEQYVQSVMEYAGGEAQFQAIYNHLEVSNPDAAESLISALENRDLSTVKAIVNLAGASRAKTFGKPAARSISKRAVPAAPVRTKQSGFESQAEMIAAMSDPRYRHDSKFRAEVERKMMYSQF</sequence>
<proteinExistence type="predicted"/>
<feature type="region of interest" description="Disordered" evidence="1">
    <location>
        <begin position="94"/>
        <end position="120"/>
    </location>
</feature>
<dbReference type="Pfam" id="PF05396">
    <property type="entry name" value="Phage_T7_Capsid"/>
    <property type="match status" value="1"/>
</dbReference>
<keyword evidence="3" id="KW-1185">Reference proteome</keyword>
<dbReference type="GO" id="GO:0019069">
    <property type="term" value="P:viral capsid assembly"/>
    <property type="evidence" value="ECO:0007669"/>
    <property type="project" value="InterPro"/>
</dbReference>
<feature type="compositionally biased region" description="Acidic residues" evidence="1">
    <location>
        <begin position="96"/>
        <end position="120"/>
    </location>
</feature>
<accession>A0AA51N3Z8</accession>
<organism evidence="2 3">
    <name type="scientific">Escherichia phage pO103</name>
    <dbReference type="NCBI Taxonomy" id="3072192"/>
    <lineage>
        <taxon>Viruses</taxon>
        <taxon>Duplodnaviria</taxon>
        <taxon>Heunggongvirae</taxon>
        <taxon>Uroviricota</taxon>
        <taxon>Caudoviricetes</taxon>
        <taxon>Autographivirales</taxon>
        <taxon>Autotranscriptaviridae</taxon>
        <taxon>Studiervirinae</taxon>
        <taxon>Berlinvirus</taxon>
        <taxon>Berlinvirus pO103</taxon>
    </lineage>
</organism>